<keyword evidence="2 6" id="KW-0808">Transferase</keyword>
<dbReference type="Pfam" id="PF02457">
    <property type="entry name" value="DAC"/>
    <property type="match status" value="1"/>
</dbReference>
<comment type="subunit">
    <text evidence="6">Probably oligomerizes.</text>
</comment>
<dbReference type="InterPro" id="IPR053472">
    <property type="entry name" value="DAC_CdaS-like"/>
</dbReference>
<dbReference type="EMBL" id="JAGYPE010000001">
    <property type="protein sequence ID" value="MBS4180742.1"/>
    <property type="molecule type" value="Genomic_DNA"/>
</dbReference>
<protein>
    <recommendedName>
        <fullName evidence="6">Diadenylate cyclase</fullName>
        <shortName evidence="6">DAC</shortName>
        <ecNumber evidence="6">2.7.7.85</ecNumber>
    </recommendedName>
    <alternativeName>
        <fullName evidence="6">Cyclic-di-AMP synthase</fullName>
        <shortName evidence="6">c-di-AMP synthase</shortName>
    </alternativeName>
</protein>
<dbReference type="AlphaFoldDB" id="A0A942Y6Q3"/>
<dbReference type="EC" id="2.7.7.85" evidence="6"/>
<dbReference type="Proteomes" id="UP000677265">
    <property type="component" value="Unassembled WGS sequence"/>
</dbReference>
<dbReference type="Pfam" id="PF10372">
    <property type="entry name" value="CdaS_N"/>
    <property type="match status" value="1"/>
</dbReference>
<keyword evidence="3 6" id="KW-0548">Nucleotidyltransferase</keyword>
<dbReference type="InterPro" id="IPR019457">
    <property type="entry name" value="CdaS_N"/>
</dbReference>
<dbReference type="NCBIfam" id="NF038328">
    <property type="entry name" value="c-di-AMP_CdaS"/>
    <property type="match status" value="1"/>
</dbReference>
<name>A0A942Y6Q3_9BACI</name>
<comment type="similarity">
    <text evidence="6">Belongs to the adenylate cyclase family. DacB/CdaS subfamily.</text>
</comment>
<evidence type="ECO:0000256" key="4">
    <source>
        <dbReference type="ARBA" id="ARBA00022741"/>
    </source>
</evidence>
<dbReference type="PANTHER" id="PTHR34185:SF2">
    <property type="entry name" value="CYCLIC DI-AMP SYNTHASE CDAS"/>
    <property type="match status" value="1"/>
</dbReference>
<evidence type="ECO:0000313" key="10">
    <source>
        <dbReference type="Proteomes" id="UP000677265"/>
    </source>
</evidence>
<dbReference type="HAMAP" id="MF_00838">
    <property type="entry name" value="DacB"/>
    <property type="match status" value="1"/>
</dbReference>
<evidence type="ECO:0000256" key="3">
    <source>
        <dbReference type="ARBA" id="ARBA00022695"/>
    </source>
</evidence>
<dbReference type="RefSeq" id="WP_213140689.1">
    <property type="nucleotide sequence ID" value="NZ_JAGYPE020000018.1"/>
</dbReference>
<evidence type="ECO:0000256" key="2">
    <source>
        <dbReference type="ARBA" id="ARBA00022679"/>
    </source>
</evidence>
<keyword evidence="10" id="KW-1185">Reference proteome</keyword>
<dbReference type="GO" id="GO:0004016">
    <property type="term" value="F:adenylate cyclase activity"/>
    <property type="evidence" value="ECO:0007669"/>
    <property type="project" value="UniProtKB-UniRule"/>
</dbReference>
<dbReference type="InterPro" id="IPR050338">
    <property type="entry name" value="DisA"/>
</dbReference>
<keyword evidence="6" id="KW-1133">Transmembrane helix</keyword>
<keyword evidence="6" id="KW-0472">Membrane</keyword>
<organism evidence="8">
    <name type="scientific">Neobacillus citreus</name>
    <dbReference type="NCBI Taxonomy" id="2833578"/>
    <lineage>
        <taxon>Bacteria</taxon>
        <taxon>Bacillati</taxon>
        <taxon>Bacillota</taxon>
        <taxon>Bacilli</taxon>
        <taxon>Bacillales</taxon>
        <taxon>Bacillaceae</taxon>
        <taxon>Neobacillus</taxon>
    </lineage>
</organism>
<dbReference type="Gene3D" id="3.40.1700.10">
    <property type="entry name" value="DNA integrity scanning protein, DisA, N-terminal domain"/>
    <property type="match status" value="1"/>
</dbReference>
<dbReference type="GO" id="GO:0106408">
    <property type="term" value="F:diadenylate cyclase activity"/>
    <property type="evidence" value="ECO:0007669"/>
    <property type="project" value="UniProtKB-EC"/>
</dbReference>
<comment type="catalytic activity">
    <reaction evidence="1 6">
        <text>2 ATP = 3',3'-c-di-AMP + 2 diphosphate</text>
        <dbReference type="Rhea" id="RHEA:35655"/>
        <dbReference type="ChEBI" id="CHEBI:30616"/>
        <dbReference type="ChEBI" id="CHEBI:33019"/>
        <dbReference type="ChEBI" id="CHEBI:71500"/>
        <dbReference type="EC" id="2.7.7.85"/>
    </reaction>
</comment>
<dbReference type="GO" id="GO:0005524">
    <property type="term" value="F:ATP binding"/>
    <property type="evidence" value="ECO:0007669"/>
    <property type="project" value="UniProtKB-UniRule"/>
</dbReference>
<proteinExistence type="inferred from homology"/>
<evidence type="ECO:0000256" key="6">
    <source>
        <dbReference type="HAMAP-Rule" id="MF_00838"/>
    </source>
</evidence>
<accession>A0A942Y6Q3</accession>
<dbReference type="InterPro" id="IPR036888">
    <property type="entry name" value="DNA_integrity_DisA_N_sf"/>
</dbReference>
<evidence type="ECO:0000313" key="8">
    <source>
        <dbReference type="EMBL" id="MBS4180742.1"/>
    </source>
</evidence>
<dbReference type="EMBL" id="JAGYPE020000018">
    <property type="protein sequence ID" value="MCH6266224.1"/>
    <property type="molecule type" value="Genomic_DNA"/>
</dbReference>
<dbReference type="GO" id="GO:0006171">
    <property type="term" value="P:cAMP biosynthetic process"/>
    <property type="evidence" value="ECO:0007669"/>
    <property type="project" value="InterPro"/>
</dbReference>
<feature type="domain" description="DAC" evidence="7">
    <location>
        <begin position="44"/>
        <end position="205"/>
    </location>
</feature>
<evidence type="ECO:0000256" key="1">
    <source>
        <dbReference type="ARBA" id="ARBA00000877"/>
    </source>
</evidence>
<reference evidence="8" key="1">
    <citation type="submission" date="2021-05" db="EMBL/GenBank/DDBJ databases">
        <title>Novel Bacillus species.</title>
        <authorList>
            <person name="Liu G."/>
        </authorList>
    </citation>
    <scope>NUCLEOTIDE SEQUENCE</scope>
    <source>
        <strain evidence="8 10">FJAT-50051</strain>
    </source>
</reference>
<keyword evidence="5 6" id="KW-0067">ATP-binding</keyword>
<dbReference type="PANTHER" id="PTHR34185">
    <property type="entry name" value="DIADENYLATE CYCLASE"/>
    <property type="match status" value="1"/>
</dbReference>
<evidence type="ECO:0000256" key="5">
    <source>
        <dbReference type="ARBA" id="ARBA00022840"/>
    </source>
</evidence>
<dbReference type="InterPro" id="IPR003390">
    <property type="entry name" value="DNA_integrity_scan_DisA_N"/>
</dbReference>
<dbReference type="Gene3D" id="1.10.287.770">
    <property type="entry name" value="YojJ-like"/>
    <property type="match status" value="1"/>
</dbReference>
<keyword evidence="4 6" id="KW-0547">Nucleotide-binding</keyword>
<keyword evidence="6" id="KW-0812">Transmembrane</keyword>
<comment type="function">
    <text evidence="6">Catalyzes the condensation of 2 ATP molecules into cyclic di-AMP (c-di-AMP), a second messenger used to regulate differing processes in different bacteria.</text>
</comment>
<dbReference type="InterPro" id="IPR034693">
    <property type="entry name" value="CdaS"/>
</dbReference>
<dbReference type="PROSITE" id="PS51794">
    <property type="entry name" value="DAC"/>
    <property type="match status" value="1"/>
</dbReference>
<keyword evidence="6" id="KW-1003">Cell membrane</keyword>
<sequence length="211" mass="23227">MDSNNCDFSPMKQHLEDGIQHLILMLQSNLNVLGNENYCLLGSLEDVKEHLMEIESMAASFYLNCYLSSFTDTYKDLSTSVQHLSKHRHGALIVVERRDLVEPNIQIGTAIGALVTPKLIESIFYPGNPLHDGAVLIRGNQLISAGNVLPLTTTIIEEKKLGTRHRAALGISEQCDALALVVSEETGRISFALNGKLYPINTTKPINLKGN</sequence>
<comment type="caution">
    <text evidence="8">The sequence shown here is derived from an EMBL/GenBank/DDBJ whole genome shotgun (WGS) entry which is preliminary data.</text>
</comment>
<evidence type="ECO:0000313" key="9">
    <source>
        <dbReference type="EMBL" id="MCH6266224.1"/>
    </source>
</evidence>
<evidence type="ECO:0000259" key="7">
    <source>
        <dbReference type="PROSITE" id="PS51794"/>
    </source>
</evidence>
<gene>
    <name evidence="8" type="primary">cdaS</name>
    <name evidence="6" type="synonym">dacB</name>
    <name evidence="9" type="ORF">KHB02_011900</name>
    <name evidence="8" type="ORF">KHB02_04970</name>
</gene>
<dbReference type="SUPFAM" id="SSF143597">
    <property type="entry name" value="YojJ-like"/>
    <property type="match status" value="1"/>
</dbReference>